<feature type="transmembrane region" description="Helical" evidence="5">
    <location>
        <begin position="364"/>
        <end position="384"/>
    </location>
</feature>
<evidence type="ECO:0000313" key="8">
    <source>
        <dbReference type="Proteomes" id="UP001059617"/>
    </source>
</evidence>
<evidence type="ECO:0000313" key="7">
    <source>
        <dbReference type="EMBL" id="UWP87178.1"/>
    </source>
</evidence>
<keyword evidence="4 5" id="KW-0472">Membrane</keyword>
<protein>
    <submittedName>
        <fullName evidence="7">MFS transporter</fullName>
    </submittedName>
</protein>
<dbReference type="Gene3D" id="1.20.1720.10">
    <property type="entry name" value="Multidrug resistance protein D"/>
    <property type="match status" value="1"/>
</dbReference>
<dbReference type="InterPro" id="IPR011701">
    <property type="entry name" value="MFS"/>
</dbReference>
<reference evidence="7" key="2">
    <citation type="submission" date="2022-09" db="EMBL/GenBank/DDBJ databases">
        <title>Biosynthetic gene clusters of Dactylosporangioum fulvum.</title>
        <authorList>
            <person name="Caradec T."/>
        </authorList>
    </citation>
    <scope>NUCLEOTIDE SEQUENCE</scope>
    <source>
        <strain evidence="7">NRRL B-16292</strain>
    </source>
</reference>
<evidence type="ECO:0000256" key="4">
    <source>
        <dbReference type="ARBA" id="ARBA00023136"/>
    </source>
</evidence>
<evidence type="ECO:0000256" key="1">
    <source>
        <dbReference type="ARBA" id="ARBA00004651"/>
    </source>
</evidence>
<dbReference type="PANTHER" id="PTHR42718:SF39">
    <property type="entry name" value="ACTINORHODIN TRANSPORTER-RELATED"/>
    <property type="match status" value="1"/>
</dbReference>
<dbReference type="Gene3D" id="1.20.1250.20">
    <property type="entry name" value="MFS general substrate transporter like domains"/>
    <property type="match status" value="1"/>
</dbReference>
<name>A0ABY5WDW4_9ACTN</name>
<feature type="transmembrane region" description="Helical" evidence="5">
    <location>
        <begin position="141"/>
        <end position="167"/>
    </location>
</feature>
<dbReference type="CDD" id="cd17321">
    <property type="entry name" value="MFS_MMR_MDR_like"/>
    <property type="match status" value="1"/>
</dbReference>
<dbReference type="EMBL" id="CP073720">
    <property type="protein sequence ID" value="UWP87178.1"/>
    <property type="molecule type" value="Genomic_DNA"/>
</dbReference>
<dbReference type="PANTHER" id="PTHR42718">
    <property type="entry name" value="MAJOR FACILITATOR SUPERFAMILY MULTIDRUG TRANSPORTER MFSC"/>
    <property type="match status" value="1"/>
</dbReference>
<dbReference type="Proteomes" id="UP001059617">
    <property type="component" value="Chromosome"/>
</dbReference>
<comment type="subcellular location">
    <subcellularLocation>
        <location evidence="1">Cell membrane</location>
        <topology evidence="1">Multi-pass membrane protein</topology>
    </subcellularLocation>
</comment>
<feature type="transmembrane region" description="Helical" evidence="5">
    <location>
        <begin position="207"/>
        <end position="227"/>
    </location>
</feature>
<dbReference type="SUPFAM" id="SSF103473">
    <property type="entry name" value="MFS general substrate transporter"/>
    <property type="match status" value="1"/>
</dbReference>
<feature type="transmembrane region" description="Helical" evidence="5">
    <location>
        <begin position="271"/>
        <end position="297"/>
    </location>
</feature>
<sequence length="471" mass="47750">MALTGVRERPEVAHRLVLVACLGAGFTTLLDQSVLNVVMPALRGSLGAADAPLQWIMAGYSLTFGLALVPAGRLGDMYGRRTLFAAGLLVFAAGGIVAALSGEAWLVAAARLVQGAGAGVVNPQIIGLFQDLFTGADRVRALAAYAVVGGVAGSVGPPIGGLILHLAGPDPGWRLVLLLNLPFALVTVPLALKLLPRGRPDGRRTHLDLPGLVLLAAATLCLLLPLVGTGGGWWWVWAAAALTVALLRWERRYTARGRTALLLPALTRSRGFVLGTLVAMCYFGATLALNLVLSLFLQDGLGFSPLAAAALTLPGAAGFAASSTASNRLVSRFGRHGVTAALAVAAVSIGAAAVSTAVLPPNGVVLALGISQFVTGAAGGLINAPNQALTLTHAPPGAGGLSAAMLQLSQRLSASVCIAAVTGIFLHTAAGPVPSYRTALTYGTLLCLGLVLLSLLFAVADGAKRQPSPAA</sequence>
<keyword evidence="3 5" id="KW-1133">Transmembrane helix</keyword>
<feature type="transmembrane region" description="Helical" evidence="5">
    <location>
        <begin position="53"/>
        <end position="71"/>
    </location>
</feature>
<dbReference type="PROSITE" id="PS50850">
    <property type="entry name" value="MFS"/>
    <property type="match status" value="1"/>
</dbReference>
<dbReference type="Pfam" id="PF07690">
    <property type="entry name" value="MFS_1"/>
    <property type="match status" value="1"/>
</dbReference>
<feature type="domain" description="Major facilitator superfamily (MFS) profile" evidence="6">
    <location>
        <begin position="17"/>
        <end position="461"/>
    </location>
</feature>
<proteinExistence type="predicted"/>
<keyword evidence="2 5" id="KW-0812">Transmembrane</keyword>
<keyword evidence="8" id="KW-1185">Reference proteome</keyword>
<evidence type="ECO:0000256" key="2">
    <source>
        <dbReference type="ARBA" id="ARBA00022692"/>
    </source>
</evidence>
<gene>
    <name evidence="7" type="ORF">Dfulv_24230</name>
</gene>
<dbReference type="InterPro" id="IPR036259">
    <property type="entry name" value="MFS_trans_sf"/>
</dbReference>
<feature type="transmembrane region" description="Helical" evidence="5">
    <location>
        <begin position="412"/>
        <end position="433"/>
    </location>
</feature>
<evidence type="ECO:0000259" key="6">
    <source>
        <dbReference type="PROSITE" id="PS50850"/>
    </source>
</evidence>
<feature type="transmembrane region" description="Helical" evidence="5">
    <location>
        <begin position="83"/>
        <end position="102"/>
    </location>
</feature>
<dbReference type="InterPro" id="IPR020846">
    <property type="entry name" value="MFS_dom"/>
</dbReference>
<feature type="transmembrane region" description="Helical" evidence="5">
    <location>
        <begin position="108"/>
        <end position="129"/>
    </location>
</feature>
<dbReference type="RefSeq" id="WP_259867109.1">
    <property type="nucleotide sequence ID" value="NZ_CP073720.1"/>
</dbReference>
<accession>A0ABY5WDW4</accession>
<organism evidence="7 8">
    <name type="scientific">Dactylosporangium fulvum</name>
    <dbReference type="NCBI Taxonomy" id="53359"/>
    <lineage>
        <taxon>Bacteria</taxon>
        <taxon>Bacillati</taxon>
        <taxon>Actinomycetota</taxon>
        <taxon>Actinomycetes</taxon>
        <taxon>Micromonosporales</taxon>
        <taxon>Micromonosporaceae</taxon>
        <taxon>Dactylosporangium</taxon>
    </lineage>
</organism>
<feature type="transmembrane region" description="Helical" evidence="5">
    <location>
        <begin position="173"/>
        <end position="195"/>
    </location>
</feature>
<feature type="transmembrane region" description="Helical" evidence="5">
    <location>
        <begin position="439"/>
        <end position="460"/>
    </location>
</feature>
<evidence type="ECO:0000256" key="3">
    <source>
        <dbReference type="ARBA" id="ARBA00022989"/>
    </source>
</evidence>
<reference evidence="7" key="1">
    <citation type="submission" date="2021-04" db="EMBL/GenBank/DDBJ databases">
        <authorList>
            <person name="Hartkoorn R.C."/>
            <person name="Beaudoing E."/>
            <person name="Hot D."/>
        </authorList>
    </citation>
    <scope>NUCLEOTIDE SEQUENCE</scope>
    <source>
        <strain evidence="7">NRRL B-16292</strain>
    </source>
</reference>
<feature type="transmembrane region" description="Helical" evidence="5">
    <location>
        <begin position="303"/>
        <end position="325"/>
    </location>
</feature>
<feature type="transmembrane region" description="Helical" evidence="5">
    <location>
        <begin position="233"/>
        <end position="250"/>
    </location>
</feature>
<feature type="transmembrane region" description="Helical" evidence="5">
    <location>
        <begin position="337"/>
        <end position="358"/>
    </location>
</feature>
<evidence type="ECO:0000256" key="5">
    <source>
        <dbReference type="SAM" id="Phobius"/>
    </source>
</evidence>
<feature type="transmembrane region" description="Helical" evidence="5">
    <location>
        <begin position="12"/>
        <end position="30"/>
    </location>
</feature>